<dbReference type="PIRSF" id="PIRSF028162">
    <property type="entry name" value="BcbE_prd"/>
    <property type="match status" value="1"/>
</dbReference>
<dbReference type="Proteomes" id="UP001166251">
    <property type="component" value="Unassembled WGS sequence"/>
</dbReference>
<dbReference type="RefSeq" id="WP_220103435.1">
    <property type="nucleotide sequence ID" value="NZ_JAHZSS010000006.1"/>
</dbReference>
<dbReference type="EMBL" id="JAHZSS010000006">
    <property type="protein sequence ID" value="MBW8190749.1"/>
    <property type="molecule type" value="Genomic_DNA"/>
</dbReference>
<proteinExistence type="predicted"/>
<organism evidence="1 2">
    <name type="scientific">Neiella holothuriorum</name>
    <dbReference type="NCBI Taxonomy" id="2870530"/>
    <lineage>
        <taxon>Bacteria</taxon>
        <taxon>Pseudomonadati</taxon>
        <taxon>Pseudomonadota</taxon>
        <taxon>Gammaproteobacteria</taxon>
        <taxon>Alteromonadales</taxon>
        <taxon>Echinimonadaceae</taxon>
        <taxon>Neiella</taxon>
    </lineage>
</organism>
<dbReference type="Gene3D" id="3.90.550.10">
    <property type="entry name" value="Spore Coat Polysaccharide Biosynthesis Protein SpsA, Chain A"/>
    <property type="match status" value="1"/>
</dbReference>
<dbReference type="SUPFAM" id="SSF53448">
    <property type="entry name" value="Nucleotide-diphospho-sugar transferases"/>
    <property type="match status" value="1"/>
</dbReference>
<accession>A0ABS7EEI3</accession>
<evidence type="ECO:0000313" key="2">
    <source>
        <dbReference type="Proteomes" id="UP001166251"/>
    </source>
</evidence>
<evidence type="ECO:0000313" key="1">
    <source>
        <dbReference type="EMBL" id="MBW8190749.1"/>
    </source>
</evidence>
<gene>
    <name evidence="1" type="ORF">K0504_06860</name>
</gene>
<comment type="caution">
    <text evidence="1">The sequence shown here is derived from an EMBL/GenBank/DDBJ whole genome shotgun (WGS) entry which is preliminary data.</text>
</comment>
<keyword evidence="2" id="KW-1185">Reference proteome</keyword>
<dbReference type="InterPro" id="IPR029044">
    <property type="entry name" value="Nucleotide-diphossugar_trans"/>
</dbReference>
<dbReference type="InterPro" id="IPR016873">
    <property type="entry name" value="Caps_polysacc_synth_BcbE_prd"/>
</dbReference>
<protein>
    <submittedName>
        <fullName evidence="1">Capsular biosynthesis protein</fullName>
    </submittedName>
</protein>
<name>A0ABS7EEI3_9GAMM</name>
<reference evidence="1" key="1">
    <citation type="submission" date="2021-07" db="EMBL/GenBank/DDBJ databases">
        <title>Neiella marina sp. nov., isolated from the intestinal content of sea cucumber Apostichopus japonicus.</title>
        <authorList>
            <person name="Bai X."/>
        </authorList>
    </citation>
    <scope>NUCLEOTIDE SEQUENCE</scope>
    <source>
        <strain evidence="1">126</strain>
    </source>
</reference>
<sequence length="244" mass="27935">MIVIPMAGLSSRFKRAGFELPKYMLEARGSTLFEHAILSFKRFFENERFLFICLGVNDTVKFIKTKSESLGIKNYEIVCLEHPTAGQAETVVQGLKASSVNKEERLLIFNIDTFRPNYEFPSDFDIDEIDGYLETFIGSGPNWSNVVPVRVGSSNVLLTAEKKELSEFCCTGIYMWKNYHLFLDAFTQMKNQPIEELDGNEYYIAPMYNHVIENGGDVRFSIVDRSEVIFCGVPDEYWDFANAD</sequence>